<dbReference type="AlphaFoldDB" id="A0A166G2Y5"/>
<proteinExistence type="predicted"/>
<evidence type="ECO:0000313" key="1">
    <source>
        <dbReference type="EMBL" id="KZN08481.1"/>
    </source>
</evidence>
<sequence length="74" mass="8863">MDDMLIQFNRTRLDIVEMVFFPICAFEHFYLISYNIKNAAYEIIDNIDREIDAQICYGDKPRILTTWNLRVSLI</sequence>
<dbReference type="EMBL" id="LNRQ01000001">
    <property type="protein sequence ID" value="KZN08481.1"/>
    <property type="molecule type" value="Genomic_DNA"/>
</dbReference>
<dbReference type="Gramene" id="KZN08481">
    <property type="protein sequence ID" value="KZN08481"/>
    <property type="gene ID" value="DCAR_001027"/>
</dbReference>
<accession>A0A166G2Y5</accession>
<evidence type="ECO:0008006" key="2">
    <source>
        <dbReference type="Google" id="ProtNLM"/>
    </source>
</evidence>
<reference evidence="1" key="1">
    <citation type="journal article" date="2016" name="Nat. Genet.">
        <title>A high-quality carrot genome assembly provides new insights into carotenoid accumulation and asterid genome evolution.</title>
        <authorList>
            <person name="Iorizzo M."/>
            <person name="Ellison S."/>
            <person name="Senalik D."/>
            <person name="Zeng P."/>
            <person name="Satapoomin P."/>
            <person name="Huang J."/>
            <person name="Bowman M."/>
            <person name="Iovene M."/>
            <person name="Sanseverino W."/>
            <person name="Cavagnaro P."/>
            <person name="Yildiz M."/>
            <person name="Macko-Podgorni A."/>
            <person name="Moranska E."/>
            <person name="Grzebelus E."/>
            <person name="Grzebelus D."/>
            <person name="Ashrafi H."/>
            <person name="Zheng Z."/>
            <person name="Cheng S."/>
            <person name="Spooner D."/>
            <person name="Van Deynze A."/>
            <person name="Simon P."/>
        </authorList>
    </citation>
    <scope>NUCLEOTIDE SEQUENCE [LARGE SCALE GENOMIC DNA]</scope>
    <source>
        <tissue evidence="1">Leaf</tissue>
    </source>
</reference>
<protein>
    <recommendedName>
        <fullName evidence="2">Ubiquitin-like protease family profile domain-containing protein</fullName>
    </recommendedName>
</protein>
<name>A0A166G2Y5_DAUCS</name>
<organism evidence="1">
    <name type="scientific">Daucus carota subsp. sativus</name>
    <name type="common">Carrot</name>
    <dbReference type="NCBI Taxonomy" id="79200"/>
    <lineage>
        <taxon>Eukaryota</taxon>
        <taxon>Viridiplantae</taxon>
        <taxon>Streptophyta</taxon>
        <taxon>Embryophyta</taxon>
        <taxon>Tracheophyta</taxon>
        <taxon>Spermatophyta</taxon>
        <taxon>Magnoliopsida</taxon>
        <taxon>eudicotyledons</taxon>
        <taxon>Gunneridae</taxon>
        <taxon>Pentapetalae</taxon>
        <taxon>asterids</taxon>
        <taxon>campanulids</taxon>
        <taxon>Apiales</taxon>
        <taxon>Apiaceae</taxon>
        <taxon>Apioideae</taxon>
        <taxon>Scandiceae</taxon>
        <taxon>Daucinae</taxon>
        <taxon>Daucus</taxon>
        <taxon>Daucus sect. Daucus</taxon>
    </lineage>
</organism>
<comment type="caution">
    <text evidence="1">The sequence shown here is derived from an EMBL/GenBank/DDBJ whole genome shotgun (WGS) entry which is preliminary data.</text>
</comment>
<gene>
    <name evidence="1" type="ORF">DCAR_001027</name>
</gene>